<dbReference type="GO" id="GO:0005737">
    <property type="term" value="C:cytoplasm"/>
    <property type="evidence" value="ECO:0000318"/>
    <property type="project" value="GO_Central"/>
</dbReference>
<dbReference type="Gene3D" id="3.40.50.300">
    <property type="entry name" value="P-loop containing nucleotide triphosphate hydrolases"/>
    <property type="match status" value="1"/>
</dbReference>
<dbReference type="InterPro" id="IPR000863">
    <property type="entry name" value="Sulfotransferase_dom"/>
</dbReference>
<dbReference type="Pfam" id="PF00685">
    <property type="entry name" value="Sulfotransfer_1"/>
    <property type="match status" value="1"/>
</dbReference>
<sequence>MSLEMEFSTTSKPIPASGISPESPQKYVEEISQLPKEKGWRGLQELFLYKNFWLYPVFLEGALHARDHFQAQPTDIFLCSSMKTGTTWLKALSFTIATRGHLPTDDGSDMTTVSLRTAVPHDCIPFLEFNEYSTAVTGSEIPLFASHLPYTCLPKSIIDSDCKIAYICRDPKDTFVSMWFFLRKFVAGKNSTDVESFSSIDEAFELFCKGLSSHGPYWKHILGYWEASKRRPEKILFLKYEDLVEDTQLWVKKLAEFFGCPFSAEEEREGVVERVVKECSFESLRNLEVNRSGKHEKRGRAIENSAYFRKGVVGDWRNHLTDEMGKKIDVIMEEKLMGSGFTF</sequence>
<dbReference type="KEGG" id="ghi:107935138"/>
<accession>A0A1U8M8L6</accession>
<dbReference type="SUPFAM" id="SSF52540">
    <property type="entry name" value="P-loop containing nucleoside triphosphate hydrolases"/>
    <property type="match status" value="1"/>
</dbReference>
<dbReference type="GeneID" id="107935138"/>
<keyword evidence="6" id="KW-1185">Reference proteome</keyword>
<dbReference type="AlphaFoldDB" id="A0A1U8M8L6"/>
<evidence type="ECO:0000256" key="2">
    <source>
        <dbReference type="ARBA" id="ARBA00022679"/>
    </source>
</evidence>
<comment type="similarity">
    <text evidence="1 3">Belongs to the sulfotransferase 1 family.</text>
</comment>
<dbReference type="STRING" id="3635.A0A1U8M8L6"/>
<dbReference type="PANTHER" id="PTHR11783">
    <property type="entry name" value="SULFOTRANSFERASE SULT"/>
    <property type="match status" value="1"/>
</dbReference>
<proteinExistence type="inferred from homology"/>
<dbReference type="EC" id="2.8.2.-" evidence="3"/>
<dbReference type="RefSeq" id="XP_016723181.2">
    <property type="nucleotide sequence ID" value="XM_016867692.2"/>
</dbReference>
<evidence type="ECO:0000256" key="1">
    <source>
        <dbReference type="ARBA" id="ARBA00005771"/>
    </source>
</evidence>
<dbReference type="GO" id="GO:0047364">
    <property type="term" value="F:aromatic desulfoglucosinolate sulfotransferase activity"/>
    <property type="evidence" value="ECO:0000318"/>
    <property type="project" value="GO_Central"/>
</dbReference>
<name>A0A1U8M8L6_GOSHI</name>
<organism evidence="6 7">
    <name type="scientific">Gossypium hirsutum</name>
    <name type="common">Upland cotton</name>
    <name type="synonym">Gossypium mexicanum</name>
    <dbReference type="NCBI Taxonomy" id="3635"/>
    <lineage>
        <taxon>Eukaryota</taxon>
        <taxon>Viridiplantae</taxon>
        <taxon>Streptophyta</taxon>
        <taxon>Embryophyta</taxon>
        <taxon>Tracheophyta</taxon>
        <taxon>Spermatophyta</taxon>
        <taxon>Magnoliopsida</taxon>
        <taxon>eudicotyledons</taxon>
        <taxon>Gunneridae</taxon>
        <taxon>Pentapetalae</taxon>
        <taxon>rosids</taxon>
        <taxon>malvids</taxon>
        <taxon>Malvales</taxon>
        <taxon>Malvaceae</taxon>
        <taxon>Malvoideae</taxon>
        <taxon>Gossypium</taxon>
    </lineage>
</organism>
<feature type="domain" description="Sulfotransferase" evidence="5">
    <location>
        <begin position="73"/>
        <end position="339"/>
    </location>
</feature>
<evidence type="ECO:0000256" key="4">
    <source>
        <dbReference type="SAM" id="MobiDB-lite"/>
    </source>
</evidence>
<evidence type="ECO:0000259" key="5">
    <source>
        <dbReference type="Pfam" id="PF00685"/>
    </source>
</evidence>
<reference evidence="6" key="1">
    <citation type="journal article" date="2020" name="Nat. Genet.">
        <title>Genomic diversifications of five Gossypium allopolyploid species and their impact on cotton improvement.</title>
        <authorList>
            <person name="Chen Z.J."/>
            <person name="Sreedasyam A."/>
            <person name="Ando A."/>
            <person name="Song Q."/>
            <person name="De Santiago L.M."/>
            <person name="Hulse-Kemp A.M."/>
            <person name="Ding M."/>
            <person name="Ye W."/>
            <person name="Kirkbride R.C."/>
            <person name="Jenkins J."/>
            <person name="Plott C."/>
            <person name="Lovell J."/>
            <person name="Lin Y.M."/>
            <person name="Vaughn R."/>
            <person name="Liu B."/>
            <person name="Simpson S."/>
            <person name="Scheffler B.E."/>
            <person name="Wen L."/>
            <person name="Saski C.A."/>
            <person name="Grover C.E."/>
            <person name="Hu G."/>
            <person name="Conover J.L."/>
            <person name="Carlson J.W."/>
            <person name="Shu S."/>
            <person name="Boston L.B."/>
            <person name="Williams M."/>
            <person name="Peterson D.G."/>
            <person name="McGee K."/>
            <person name="Jones D.C."/>
            <person name="Wendel J.F."/>
            <person name="Stelly D.M."/>
            <person name="Grimwood J."/>
            <person name="Schmutz J."/>
        </authorList>
    </citation>
    <scope>NUCLEOTIDE SEQUENCE [LARGE SCALE GENOMIC DNA]</scope>
    <source>
        <strain evidence="6">cv. TM-1</strain>
    </source>
</reference>
<protein>
    <recommendedName>
        <fullName evidence="3">Sulfotransferase</fullName>
        <ecNumber evidence="3">2.8.2.-</ecNumber>
    </recommendedName>
</protein>
<evidence type="ECO:0000313" key="6">
    <source>
        <dbReference type="Proteomes" id="UP000818029"/>
    </source>
</evidence>
<dbReference type="InterPro" id="IPR027417">
    <property type="entry name" value="P-loop_NTPase"/>
</dbReference>
<evidence type="ECO:0000313" key="7">
    <source>
        <dbReference type="RefSeq" id="XP_016723181.2"/>
    </source>
</evidence>
<keyword evidence="2 3" id="KW-0808">Transferase</keyword>
<dbReference type="PaxDb" id="3635-A0A1U8M8L6"/>
<dbReference type="GO" id="GO:0051923">
    <property type="term" value="P:sulfation"/>
    <property type="evidence" value="ECO:0000318"/>
    <property type="project" value="GO_Central"/>
</dbReference>
<feature type="region of interest" description="Disordered" evidence="4">
    <location>
        <begin position="1"/>
        <end position="22"/>
    </location>
</feature>
<gene>
    <name evidence="7" type="primary">LOC107935138</name>
</gene>
<reference evidence="7" key="2">
    <citation type="submission" date="2025-08" db="UniProtKB">
        <authorList>
            <consortium name="RefSeq"/>
        </authorList>
    </citation>
    <scope>IDENTIFICATION</scope>
</reference>
<evidence type="ECO:0000256" key="3">
    <source>
        <dbReference type="RuleBase" id="RU361155"/>
    </source>
</evidence>
<dbReference type="Proteomes" id="UP000818029">
    <property type="component" value="Chromosome A09"/>
</dbReference>